<dbReference type="OrthoDB" id="37397at2759"/>
<dbReference type="GO" id="GO:0016020">
    <property type="term" value="C:membrane"/>
    <property type="evidence" value="ECO:0007669"/>
    <property type="project" value="TreeGrafter"/>
</dbReference>
<keyword evidence="2 3" id="KW-0067">ATP-binding</keyword>
<evidence type="ECO:0000259" key="5">
    <source>
        <dbReference type="PROSITE" id="PS51456"/>
    </source>
</evidence>
<keyword evidence="3" id="KW-0505">Motor protein</keyword>
<keyword evidence="1 3" id="KW-0547">Nucleotide-binding</keyword>
<proteinExistence type="inferred from homology"/>
<reference evidence="6" key="1">
    <citation type="journal article" date="2021" name="Sci. Rep.">
        <title>Diploid genomic architecture of Nitzschia inconspicua, an elite biomass production diatom.</title>
        <authorList>
            <person name="Oliver A."/>
            <person name="Podell S."/>
            <person name="Pinowska A."/>
            <person name="Traller J.C."/>
            <person name="Smith S.R."/>
            <person name="McClure R."/>
            <person name="Beliaev A."/>
            <person name="Bohutskyi P."/>
            <person name="Hill E.A."/>
            <person name="Rabines A."/>
            <person name="Zheng H."/>
            <person name="Allen L.Z."/>
            <person name="Kuo A."/>
            <person name="Grigoriev I.V."/>
            <person name="Allen A.E."/>
            <person name="Hazlebeck D."/>
            <person name="Allen E.E."/>
        </authorList>
    </citation>
    <scope>NUCLEOTIDE SEQUENCE</scope>
    <source>
        <strain evidence="6">Hildebrandi</strain>
    </source>
</reference>
<dbReference type="InterPro" id="IPR001609">
    <property type="entry name" value="Myosin_head_motor_dom-like"/>
</dbReference>
<evidence type="ECO:0000313" key="7">
    <source>
        <dbReference type="Proteomes" id="UP000693970"/>
    </source>
</evidence>
<accession>A0A9K3KSK3</accession>
<comment type="caution">
    <text evidence="6">The sequence shown here is derived from an EMBL/GenBank/DDBJ whole genome shotgun (WGS) entry which is preliminary data.</text>
</comment>
<dbReference type="PROSITE" id="PS51456">
    <property type="entry name" value="MYOSIN_MOTOR"/>
    <property type="match status" value="1"/>
</dbReference>
<evidence type="ECO:0000256" key="1">
    <source>
        <dbReference type="ARBA" id="ARBA00022741"/>
    </source>
</evidence>
<sequence length="854" mass="96710">MSDRKGPAKSQETSASRVRLYPLYLTAHERRVSRFFGEYDSSMTERKTEYCFIRDPEFVWLPAIKEGNNDTHAQVKVPQYKDEQSIVCDGGKTAKGWKEVEVPLTDFRKGVFPMQNVDASGDLKAFPDMVNLTFLHDAGILYNLKDRHRNGKPYTRIGDIIIAVNPFQWFNEIYTEQVRSHYARVLVWENTEGDPRRQVEPHVYETSALSYKSLAFDGGDQSILVLGKSGAGKTETVKICMKHIASCQQGPHASSSSKMSPVVQRILKSIPLLEAFGNAKTVRNDNSSRVGKYIQLQFDKGDNCQQEFYSREKATCVLVGSKCETFLLEKNRVVSHEAAERTFHIFYQIIAAKDKSKYWNKLAGTTYESFRFVGKTGTDTIESMKDAENFENTVSVLEEMGVSGNRLVTLMQAMIIVMQLGNILFAPDPRDDDVSVIASQEEFSDLCELMCIPEATMEVALTERTLKIRNETYKVPSNPAKAMEATELFAKEIYCHAFLWLVRCINDATAAEINYKAGTMSDFGIIGLLDIFGFESFANNRFEQLCINYCDEKLQQKFTQDIFRSVQLEYEREGIPLDEIKYDDNTDVLNLIEGKMGLLTQLDSECVRPKGSDAAFLTMALCANRFFPCIFPDKTSQMRFGIHHYAEKVAYNVKGFVGSNRDNLPPDLAEAALLSSNEILAKHMKNDSCMNFTSKAPSNEARKGGPKRGKSHMVDPTVWSKYKGQLMAIMNMLQQTNARYIRCIKPNKVKTPLIMEHMCTIKQLRCAGAVAVAALSRSAFPNRLDNSVVCFKFWQLWDPDCSPSKATSMMQATEKARCDSEAILTFAVKPFEEINPTDRKTIHILCCWKNLFVF</sequence>
<reference evidence="6" key="2">
    <citation type="submission" date="2021-04" db="EMBL/GenBank/DDBJ databases">
        <authorList>
            <person name="Podell S."/>
        </authorList>
    </citation>
    <scope>NUCLEOTIDE SEQUENCE</scope>
    <source>
        <strain evidence="6">Hildebrandi</strain>
    </source>
</reference>
<organism evidence="6 7">
    <name type="scientific">Nitzschia inconspicua</name>
    <dbReference type="NCBI Taxonomy" id="303405"/>
    <lineage>
        <taxon>Eukaryota</taxon>
        <taxon>Sar</taxon>
        <taxon>Stramenopiles</taxon>
        <taxon>Ochrophyta</taxon>
        <taxon>Bacillariophyta</taxon>
        <taxon>Bacillariophyceae</taxon>
        <taxon>Bacillariophycidae</taxon>
        <taxon>Bacillariales</taxon>
        <taxon>Bacillariaceae</taxon>
        <taxon>Nitzschia</taxon>
    </lineage>
</organism>
<keyword evidence="7" id="KW-1185">Reference proteome</keyword>
<dbReference type="GO" id="GO:0051015">
    <property type="term" value="F:actin filament binding"/>
    <property type="evidence" value="ECO:0007669"/>
    <property type="project" value="TreeGrafter"/>
</dbReference>
<dbReference type="GO" id="GO:0007015">
    <property type="term" value="P:actin filament organization"/>
    <property type="evidence" value="ECO:0007669"/>
    <property type="project" value="TreeGrafter"/>
</dbReference>
<evidence type="ECO:0000313" key="6">
    <source>
        <dbReference type="EMBL" id="KAG7349148.1"/>
    </source>
</evidence>
<dbReference type="GO" id="GO:0000146">
    <property type="term" value="F:microfilament motor activity"/>
    <property type="evidence" value="ECO:0007669"/>
    <property type="project" value="TreeGrafter"/>
</dbReference>
<dbReference type="GO" id="GO:0005524">
    <property type="term" value="F:ATP binding"/>
    <property type="evidence" value="ECO:0007669"/>
    <property type="project" value="UniProtKB-UniRule"/>
</dbReference>
<dbReference type="EMBL" id="JAGRRH010000019">
    <property type="protein sequence ID" value="KAG7349148.1"/>
    <property type="molecule type" value="Genomic_DNA"/>
</dbReference>
<keyword evidence="3" id="KW-0518">Myosin</keyword>
<keyword evidence="3" id="KW-0009">Actin-binding</keyword>
<dbReference type="Pfam" id="PF00063">
    <property type="entry name" value="Myosin_head"/>
    <property type="match status" value="1"/>
</dbReference>
<dbReference type="CDD" id="cd00124">
    <property type="entry name" value="MYSc"/>
    <property type="match status" value="1"/>
</dbReference>
<dbReference type="AlphaFoldDB" id="A0A9K3KSK3"/>
<dbReference type="SMART" id="SM00242">
    <property type="entry name" value="MYSc"/>
    <property type="match status" value="1"/>
</dbReference>
<feature type="region of interest" description="Disordered" evidence="4">
    <location>
        <begin position="692"/>
        <end position="714"/>
    </location>
</feature>
<dbReference type="GO" id="GO:0016459">
    <property type="term" value="C:myosin complex"/>
    <property type="evidence" value="ECO:0007669"/>
    <property type="project" value="UniProtKB-KW"/>
</dbReference>
<feature type="binding site" evidence="3">
    <location>
        <begin position="227"/>
        <end position="234"/>
    </location>
    <ligand>
        <name>ATP</name>
        <dbReference type="ChEBI" id="CHEBI:30616"/>
    </ligand>
</feature>
<dbReference type="PANTHER" id="PTHR13140">
    <property type="entry name" value="MYOSIN"/>
    <property type="match status" value="1"/>
</dbReference>
<gene>
    <name evidence="6" type="ORF">IV203_011745</name>
</gene>
<dbReference type="Proteomes" id="UP000693970">
    <property type="component" value="Unassembled WGS sequence"/>
</dbReference>
<feature type="region of interest" description="Actin-binding" evidence="3">
    <location>
        <begin position="726"/>
        <end position="748"/>
    </location>
</feature>
<evidence type="ECO:0000256" key="2">
    <source>
        <dbReference type="ARBA" id="ARBA00022840"/>
    </source>
</evidence>
<evidence type="ECO:0000256" key="4">
    <source>
        <dbReference type="SAM" id="MobiDB-lite"/>
    </source>
</evidence>
<dbReference type="PANTHER" id="PTHR13140:SF706">
    <property type="entry name" value="DILUTE CLASS UNCONVENTIONAL MYOSIN, ISOFORM C"/>
    <property type="match status" value="1"/>
</dbReference>
<dbReference type="GO" id="GO:0005737">
    <property type="term" value="C:cytoplasm"/>
    <property type="evidence" value="ECO:0007669"/>
    <property type="project" value="TreeGrafter"/>
</dbReference>
<comment type="similarity">
    <text evidence="3">Belongs to the TRAFAC class myosin-kinesin ATPase superfamily. Myosin family.</text>
</comment>
<feature type="domain" description="Myosin motor" evidence="5">
    <location>
        <begin position="124"/>
        <end position="854"/>
    </location>
</feature>
<evidence type="ECO:0000256" key="3">
    <source>
        <dbReference type="PROSITE-ProRule" id="PRU00782"/>
    </source>
</evidence>
<name>A0A9K3KSK3_9STRA</name>
<protein>
    <submittedName>
        <fullName evidence="6">Myosin head motor domain containing protein</fullName>
    </submittedName>
</protein>